<dbReference type="Gene3D" id="3.40.50.720">
    <property type="entry name" value="NAD(P)-binding Rossmann-like Domain"/>
    <property type="match status" value="1"/>
</dbReference>
<sequence>MQLRKTSARRGLIESDGTMRLPAGNAATGFVDARDIAAVSVAALTEDGHAGAAYTITGPEALTYHEAADVLSEAWSRDIRYEP</sequence>
<evidence type="ECO:0000313" key="2">
    <source>
        <dbReference type="Proteomes" id="UP000221024"/>
    </source>
</evidence>
<keyword evidence="2" id="KW-1185">Reference proteome</keyword>
<dbReference type="SUPFAM" id="SSF51735">
    <property type="entry name" value="NAD(P)-binding Rossmann-fold domains"/>
    <property type="match status" value="1"/>
</dbReference>
<protein>
    <submittedName>
        <fullName evidence="1">NAD(P)-dependent oxidoreductase</fullName>
    </submittedName>
</protein>
<name>A0A2H3NKA0_9BACT</name>
<gene>
    <name evidence="1" type="ORF">CRI93_10780</name>
</gene>
<dbReference type="EMBL" id="PDEP01000009">
    <property type="protein sequence ID" value="PEN06297.1"/>
    <property type="molecule type" value="Genomic_DNA"/>
</dbReference>
<dbReference type="Proteomes" id="UP000221024">
    <property type="component" value="Unassembled WGS sequence"/>
</dbReference>
<evidence type="ECO:0000313" key="1">
    <source>
        <dbReference type="EMBL" id="PEN06297.1"/>
    </source>
</evidence>
<proteinExistence type="predicted"/>
<dbReference type="InterPro" id="IPR051604">
    <property type="entry name" value="Ergot_Alk_Oxidoreductase"/>
</dbReference>
<dbReference type="Gene3D" id="3.90.25.10">
    <property type="entry name" value="UDP-galactose 4-epimerase, domain 1"/>
    <property type="match status" value="1"/>
</dbReference>
<accession>A0A2H3NKA0</accession>
<comment type="caution">
    <text evidence="1">The sequence shown here is derived from an EMBL/GenBank/DDBJ whole genome shotgun (WGS) entry which is preliminary data.</text>
</comment>
<dbReference type="InterPro" id="IPR036291">
    <property type="entry name" value="NAD(P)-bd_dom_sf"/>
</dbReference>
<organism evidence="1 2">
    <name type="scientific">Longimonas halophila</name>
    <dbReference type="NCBI Taxonomy" id="1469170"/>
    <lineage>
        <taxon>Bacteria</taxon>
        <taxon>Pseudomonadati</taxon>
        <taxon>Rhodothermota</taxon>
        <taxon>Rhodothermia</taxon>
        <taxon>Rhodothermales</taxon>
        <taxon>Salisaetaceae</taxon>
        <taxon>Longimonas</taxon>
    </lineage>
</organism>
<dbReference type="PANTHER" id="PTHR43162:SF1">
    <property type="entry name" value="PRESTALK A DIFFERENTIATION PROTEIN A"/>
    <property type="match status" value="1"/>
</dbReference>
<dbReference type="PANTHER" id="PTHR43162">
    <property type="match status" value="1"/>
</dbReference>
<dbReference type="AlphaFoldDB" id="A0A2H3NKA0"/>
<feature type="non-terminal residue" evidence="1">
    <location>
        <position position="83"/>
    </location>
</feature>
<reference evidence="1 2" key="1">
    <citation type="submission" date="2017-10" db="EMBL/GenBank/DDBJ databases">
        <title>Draft genome of Longimonas halophila.</title>
        <authorList>
            <person name="Goh K.M."/>
            <person name="Shamsir M.S."/>
            <person name="Lim S.W."/>
        </authorList>
    </citation>
    <scope>NUCLEOTIDE SEQUENCE [LARGE SCALE GENOMIC DNA]</scope>
    <source>
        <strain evidence="1 2">KCTC 42399</strain>
    </source>
</reference>